<reference evidence="3" key="1">
    <citation type="submission" date="2022-07" db="EMBL/GenBank/DDBJ databases">
        <title>Parvularcula maris sp. nov., an algicidal bacterium isolated from seawater.</title>
        <authorList>
            <person name="Li F."/>
        </authorList>
    </citation>
    <scope>NUCLEOTIDE SEQUENCE</scope>
    <source>
        <strain evidence="3">BGMRC 0090</strain>
    </source>
</reference>
<protein>
    <submittedName>
        <fullName evidence="3">Lytic murein transglycosylase</fullName>
    </submittedName>
</protein>
<dbReference type="InterPro" id="IPR031304">
    <property type="entry name" value="SLT_2"/>
</dbReference>
<dbReference type="Gene3D" id="1.10.8.350">
    <property type="entry name" value="Bacterial muramidase"/>
    <property type="match status" value="1"/>
</dbReference>
<keyword evidence="4" id="KW-1185">Reference proteome</keyword>
<dbReference type="NCBIfam" id="TIGR02283">
    <property type="entry name" value="MltB_2"/>
    <property type="match status" value="1"/>
</dbReference>
<dbReference type="InterPro" id="IPR043426">
    <property type="entry name" value="MltB-like"/>
</dbReference>
<dbReference type="Proteomes" id="UP001142610">
    <property type="component" value="Unassembled WGS sequence"/>
</dbReference>
<evidence type="ECO:0000313" key="4">
    <source>
        <dbReference type="Proteomes" id="UP001142610"/>
    </source>
</evidence>
<comment type="caution">
    <text evidence="3">The sequence shown here is derived from an EMBL/GenBank/DDBJ whole genome shotgun (WGS) entry which is preliminary data.</text>
</comment>
<dbReference type="InterPro" id="IPR036365">
    <property type="entry name" value="PGBD-like_sf"/>
</dbReference>
<proteinExistence type="predicted"/>
<dbReference type="Pfam" id="PF01471">
    <property type="entry name" value="PG_binding_1"/>
    <property type="match status" value="1"/>
</dbReference>
<dbReference type="PANTHER" id="PTHR30163">
    <property type="entry name" value="MEMBRANE-BOUND LYTIC MUREIN TRANSGLYCOSYLASE B"/>
    <property type="match status" value="1"/>
</dbReference>
<dbReference type="RefSeq" id="WP_256618830.1">
    <property type="nucleotide sequence ID" value="NZ_JANIBC010000003.1"/>
</dbReference>
<dbReference type="SUPFAM" id="SSF47090">
    <property type="entry name" value="PGBD-like"/>
    <property type="match status" value="1"/>
</dbReference>
<dbReference type="GO" id="GO:0008933">
    <property type="term" value="F:peptidoglycan lytic transglycosylase activity"/>
    <property type="evidence" value="ECO:0007669"/>
    <property type="project" value="TreeGrafter"/>
</dbReference>
<dbReference type="Gene3D" id="1.10.530.10">
    <property type="match status" value="1"/>
</dbReference>
<dbReference type="GO" id="GO:0009253">
    <property type="term" value="P:peptidoglycan catabolic process"/>
    <property type="evidence" value="ECO:0007669"/>
    <property type="project" value="TreeGrafter"/>
</dbReference>
<dbReference type="InterPro" id="IPR002477">
    <property type="entry name" value="Peptidoglycan-bd-like"/>
</dbReference>
<sequence length="395" mass="43159">MLLAPLAAVYSLSSAAALDAEVERFRNAFRAEAIASGVSASVYDREMATAQRKPKVLERDANQPEFVRPIWDYLDSATSDRRVAEGRESFAAQETELRMIASSYGVSPYIIAAIWGLESNYGSILGRNDIISALTTLGMEGRRQRFGRTELIGALKIIQNGYATRGELQGSWAGAMGQTQFIPTTYLAYAIDFDGDGRRDLWKDTGDVFASTANYLDRAGWKTGERWGVEVNLPEGFDYALADGRRYKVTDWIRLGVRGSSVALPDAIGLDTGAKLLIPAGANGPAFLTFKNFDVIKRYNNATSYALGVALLSERIAGSERNLVNEWPRGDVPLTRTQNQELQQALTNKGYDTGGVDGVVGPNTRRALRSWQRDNGMAPDGYPSSAVLEKLTGEA</sequence>
<name>A0A9X2L8B9_9PROT</name>
<dbReference type="Pfam" id="PF13406">
    <property type="entry name" value="SLT_2"/>
    <property type="match status" value="1"/>
</dbReference>
<feature type="domain" description="Transglycosylase SLT" evidence="2">
    <location>
        <begin position="23"/>
        <end position="314"/>
    </location>
</feature>
<gene>
    <name evidence="3" type="ORF">NOG11_06145</name>
</gene>
<feature type="domain" description="Peptidoglycan binding-like" evidence="1">
    <location>
        <begin position="340"/>
        <end position="391"/>
    </location>
</feature>
<accession>A0A9X2L8B9</accession>
<dbReference type="InterPro" id="IPR036366">
    <property type="entry name" value="PGBDSf"/>
</dbReference>
<evidence type="ECO:0000259" key="1">
    <source>
        <dbReference type="Pfam" id="PF01471"/>
    </source>
</evidence>
<dbReference type="PANTHER" id="PTHR30163:SF8">
    <property type="entry name" value="LYTIC MUREIN TRANSGLYCOSYLASE"/>
    <property type="match status" value="1"/>
</dbReference>
<dbReference type="AlphaFoldDB" id="A0A9X2L8B9"/>
<dbReference type="InterPro" id="IPR023346">
    <property type="entry name" value="Lysozyme-like_dom_sf"/>
</dbReference>
<dbReference type="InterPro" id="IPR011970">
    <property type="entry name" value="MltB_2"/>
</dbReference>
<dbReference type="EMBL" id="JANIBC010000003">
    <property type="protein sequence ID" value="MCQ8184969.1"/>
    <property type="molecule type" value="Genomic_DNA"/>
</dbReference>
<dbReference type="CDD" id="cd13399">
    <property type="entry name" value="Slt35-like"/>
    <property type="match status" value="1"/>
</dbReference>
<organism evidence="3 4">
    <name type="scientific">Parvularcula maris</name>
    <dbReference type="NCBI Taxonomy" id="2965077"/>
    <lineage>
        <taxon>Bacteria</taxon>
        <taxon>Pseudomonadati</taxon>
        <taxon>Pseudomonadota</taxon>
        <taxon>Alphaproteobacteria</taxon>
        <taxon>Parvularculales</taxon>
        <taxon>Parvularculaceae</taxon>
        <taxon>Parvularcula</taxon>
    </lineage>
</organism>
<evidence type="ECO:0000313" key="3">
    <source>
        <dbReference type="EMBL" id="MCQ8184969.1"/>
    </source>
</evidence>
<evidence type="ECO:0000259" key="2">
    <source>
        <dbReference type="Pfam" id="PF13406"/>
    </source>
</evidence>
<dbReference type="SUPFAM" id="SSF53955">
    <property type="entry name" value="Lysozyme-like"/>
    <property type="match status" value="1"/>
</dbReference>
<dbReference type="Gene3D" id="1.10.101.10">
    <property type="entry name" value="PGBD-like superfamily/PGBD"/>
    <property type="match status" value="1"/>
</dbReference>